<protein>
    <submittedName>
        <fullName evidence="1">Uncharacterized protein</fullName>
    </submittedName>
</protein>
<organism evidence="1 2">
    <name type="scientific">Pseudoalteromonas arctica</name>
    <dbReference type="NCBI Taxonomy" id="394751"/>
    <lineage>
        <taxon>Bacteria</taxon>
        <taxon>Pseudomonadati</taxon>
        <taxon>Pseudomonadota</taxon>
        <taxon>Gammaproteobacteria</taxon>
        <taxon>Alteromonadales</taxon>
        <taxon>Pseudoalteromonadaceae</taxon>
        <taxon>Pseudoalteromonas</taxon>
    </lineage>
</organism>
<sequence length="154" mass="17864">MVNDNPLIKPVNIDDSYIQQVFNYYMQCYLHDPAMQLFVGQSSRIPHAFRYSAHVGVCNRTLGKHILAMRTLTGGAMRGSLKRSQLLNPSGHELFRSCIIFPTMDKHNHVIAAIGYRYGQRIRHWQSPIIQWCKPESDKYITQGFKFIQEMIYG</sequence>
<name>A0A7Y0DV33_9GAMM</name>
<evidence type="ECO:0000313" key="2">
    <source>
        <dbReference type="Proteomes" id="UP000570493"/>
    </source>
</evidence>
<dbReference type="EMBL" id="JABBMT010000030">
    <property type="protein sequence ID" value="NMM42154.1"/>
    <property type="molecule type" value="Genomic_DNA"/>
</dbReference>
<proteinExistence type="predicted"/>
<keyword evidence="2" id="KW-1185">Reference proteome</keyword>
<accession>A0A7Y0DV33</accession>
<evidence type="ECO:0000313" key="1">
    <source>
        <dbReference type="EMBL" id="NMM42154.1"/>
    </source>
</evidence>
<comment type="caution">
    <text evidence="1">The sequence shown here is derived from an EMBL/GenBank/DDBJ whole genome shotgun (WGS) entry which is preliminary data.</text>
</comment>
<dbReference type="AlphaFoldDB" id="A0A7Y0DV33"/>
<dbReference type="RefSeq" id="WP_169021089.1">
    <property type="nucleotide sequence ID" value="NZ_JABBMT010000030.1"/>
</dbReference>
<dbReference type="Proteomes" id="UP000570493">
    <property type="component" value="Unassembled WGS sequence"/>
</dbReference>
<reference evidence="1" key="1">
    <citation type="submission" date="2020-04" db="EMBL/GenBank/DDBJ databases">
        <title>Genome Sequencing for Pseudoaltermonas arctica.</title>
        <authorList>
            <person name="Elkins N.S."/>
        </authorList>
    </citation>
    <scope>NUCLEOTIDE SEQUENCE [LARGE SCALE GENOMIC DNA]</scope>
    <source>
        <strain evidence="1">NEC-BIFX-2020_0012</strain>
    </source>
</reference>
<gene>
    <name evidence="1" type="ORF">HHO47_15340</name>
</gene>